<keyword evidence="9" id="KW-0949">S-adenosyl-L-methionine</keyword>
<dbReference type="InterPro" id="IPR002935">
    <property type="entry name" value="SAM_O-MeTrfase"/>
</dbReference>
<evidence type="ECO:0000256" key="9">
    <source>
        <dbReference type="ARBA" id="ARBA00022691"/>
    </source>
</evidence>
<dbReference type="InterPro" id="IPR029063">
    <property type="entry name" value="SAM-dependent_MTases_sf"/>
</dbReference>
<accession>A0ABR8Q9M7</accession>
<dbReference type="EC" id="3.1.1.31" evidence="5"/>
<dbReference type="GO" id="GO:0017057">
    <property type="term" value="F:6-phosphogluconolactonase activity"/>
    <property type="evidence" value="ECO:0007669"/>
    <property type="project" value="UniProtKB-EC"/>
</dbReference>
<feature type="domain" description="Glucosamine/galactosamine-6-phosphate isomerase" evidence="11">
    <location>
        <begin position="12"/>
        <end position="241"/>
    </location>
</feature>
<dbReference type="SUPFAM" id="SSF100950">
    <property type="entry name" value="NagB/RpiA/CoA transferase-like"/>
    <property type="match status" value="1"/>
</dbReference>
<name>A0ABR8Q9M7_9CELL</name>
<dbReference type="PANTHER" id="PTHR11054:SF0">
    <property type="entry name" value="6-PHOSPHOGLUCONOLACTONASE"/>
    <property type="match status" value="1"/>
</dbReference>
<feature type="compositionally biased region" description="Low complexity" evidence="10">
    <location>
        <begin position="254"/>
        <end position="263"/>
    </location>
</feature>
<comment type="pathway">
    <text evidence="3">Carbohydrate degradation; pentose phosphate pathway; D-ribulose 5-phosphate from D-glucose 6-phosphate (oxidative stage): step 2/3.</text>
</comment>
<dbReference type="Gene3D" id="3.40.50.150">
    <property type="entry name" value="Vaccinia Virus protein VP39"/>
    <property type="match status" value="1"/>
</dbReference>
<keyword evidence="8" id="KW-0808">Transferase</keyword>
<dbReference type="CDD" id="cd01400">
    <property type="entry name" value="6PGL"/>
    <property type="match status" value="1"/>
</dbReference>
<dbReference type="InterPro" id="IPR039104">
    <property type="entry name" value="6PGL"/>
</dbReference>
<evidence type="ECO:0000256" key="10">
    <source>
        <dbReference type="SAM" id="MobiDB-lite"/>
    </source>
</evidence>
<evidence type="ECO:0000313" key="13">
    <source>
        <dbReference type="Proteomes" id="UP000604241"/>
    </source>
</evidence>
<evidence type="ECO:0000256" key="7">
    <source>
        <dbReference type="ARBA" id="ARBA00022603"/>
    </source>
</evidence>
<dbReference type="InterPro" id="IPR005900">
    <property type="entry name" value="6-phosphogluconolactonase_DevB"/>
</dbReference>
<comment type="function">
    <text evidence="2">Hydrolysis of 6-phosphogluconolactone to 6-phosphogluconate.</text>
</comment>
<evidence type="ECO:0000313" key="12">
    <source>
        <dbReference type="EMBL" id="MBD7916959.1"/>
    </source>
</evidence>
<dbReference type="Gene3D" id="3.40.50.1360">
    <property type="match status" value="1"/>
</dbReference>
<evidence type="ECO:0000256" key="5">
    <source>
        <dbReference type="ARBA" id="ARBA00013198"/>
    </source>
</evidence>
<dbReference type="PROSITE" id="PS51682">
    <property type="entry name" value="SAM_OMT_I"/>
    <property type="match status" value="1"/>
</dbReference>
<feature type="region of interest" description="Disordered" evidence="10">
    <location>
        <begin position="252"/>
        <end position="274"/>
    </location>
</feature>
<dbReference type="RefSeq" id="WP_191779604.1">
    <property type="nucleotide sequence ID" value="NZ_JACSQV010000001.1"/>
</dbReference>
<protein>
    <recommendedName>
        <fullName evidence="6">6-phosphogluconolactonase</fullName>
        <ecNumber evidence="5">3.1.1.31</ecNumber>
    </recommendedName>
</protein>
<organism evidence="12 13">
    <name type="scientific">Cellulomonas avistercoris</name>
    <dbReference type="NCBI Taxonomy" id="2762242"/>
    <lineage>
        <taxon>Bacteria</taxon>
        <taxon>Bacillati</taxon>
        <taxon>Actinomycetota</taxon>
        <taxon>Actinomycetes</taxon>
        <taxon>Micrococcales</taxon>
        <taxon>Cellulomonadaceae</taxon>
        <taxon>Cellulomonas</taxon>
    </lineage>
</organism>
<keyword evidence="12" id="KW-0378">Hydrolase</keyword>
<evidence type="ECO:0000256" key="1">
    <source>
        <dbReference type="ARBA" id="ARBA00000832"/>
    </source>
</evidence>
<reference evidence="12 13" key="1">
    <citation type="submission" date="2020-08" db="EMBL/GenBank/DDBJ databases">
        <title>A Genomic Blueprint of the Chicken Gut Microbiome.</title>
        <authorList>
            <person name="Gilroy R."/>
            <person name="Ravi A."/>
            <person name="Getino M."/>
            <person name="Pursley I."/>
            <person name="Horton D.L."/>
            <person name="Alikhan N.-F."/>
            <person name="Baker D."/>
            <person name="Gharbi K."/>
            <person name="Hall N."/>
            <person name="Watson M."/>
            <person name="Adriaenssens E.M."/>
            <person name="Foster-Nyarko E."/>
            <person name="Jarju S."/>
            <person name="Secka A."/>
            <person name="Antonio M."/>
            <person name="Oren A."/>
            <person name="Chaudhuri R."/>
            <person name="La Ragione R.M."/>
            <person name="Hildebrand F."/>
            <person name="Pallen M.J."/>
        </authorList>
    </citation>
    <scope>NUCLEOTIDE SEQUENCE [LARGE SCALE GENOMIC DNA]</scope>
    <source>
        <strain evidence="12 13">Sa3CUA2</strain>
    </source>
</reference>
<evidence type="ECO:0000259" key="11">
    <source>
        <dbReference type="Pfam" id="PF01182"/>
    </source>
</evidence>
<evidence type="ECO:0000256" key="6">
    <source>
        <dbReference type="ARBA" id="ARBA00020337"/>
    </source>
</evidence>
<evidence type="ECO:0000256" key="4">
    <source>
        <dbReference type="ARBA" id="ARBA00010662"/>
    </source>
</evidence>
<dbReference type="Pfam" id="PF01182">
    <property type="entry name" value="Glucosamine_iso"/>
    <property type="match status" value="1"/>
</dbReference>
<sequence>MTPAPLEVLVHPDAEVLAAATAARLLTRLVDLQSHRSPVHVVLTGGTVGIAALREVAASPVRDAVDWTGVHLWWGDERFLPDGDPDRNETQARDALIDALGDALPAGNVHPVPALSDDVPDGETAARRYAAELRAHAAGSGLAPRFDVLLLGMGPDGHIASLFPDRTSLFEANAMVVAEHDSPKPPSERVSLTFPLIRSAREVWVVAAGAEKAPAVARALAGVDVRTTPAAGARGTERTLWLLDLAAAPPVPAAGPAGATTPGEHAGDEGLRPRSASNAARAWAAVDAYVAPLVDEPDVARDVRTSAADAGLPDIAVSAAQGRLLEILARSVGARRVLEIGTLGGYSTWWLAQSLPPQGRLVTLELSEAHADVGRASLEAAGLQDRVELVVGAALTSLDDLVASGTEPFDLVFVDADKEQLAPYVDRAIALSRPGTLIVVDNVVRDGAVVDPEHPDTRVQGVRAFYARAAADDRIDGTVVQTVGEKGYDGFALLRVR</sequence>
<comment type="caution">
    <text evidence="12">The sequence shown here is derived from an EMBL/GenBank/DDBJ whole genome shotgun (WGS) entry which is preliminary data.</text>
</comment>
<dbReference type="InterPro" id="IPR037171">
    <property type="entry name" value="NagB/RpiA_transferase-like"/>
</dbReference>
<dbReference type="Pfam" id="PF01596">
    <property type="entry name" value="Methyltransf_3"/>
    <property type="match status" value="1"/>
</dbReference>
<evidence type="ECO:0000256" key="8">
    <source>
        <dbReference type="ARBA" id="ARBA00022679"/>
    </source>
</evidence>
<gene>
    <name evidence="12" type="primary">pgl</name>
    <name evidence="12" type="ORF">H9657_01510</name>
</gene>
<keyword evidence="7" id="KW-0489">Methyltransferase</keyword>
<dbReference type="PANTHER" id="PTHR11054">
    <property type="entry name" value="6-PHOSPHOGLUCONOLACTONASE"/>
    <property type="match status" value="1"/>
</dbReference>
<dbReference type="NCBIfam" id="TIGR01198">
    <property type="entry name" value="pgl"/>
    <property type="match status" value="1"/>
</dbReference>
<comment type="catalytic activity">
    <reaction evidence="1">
        <text>6-phospho-D-glucono-1,5-lactone + H2O = 6-phospho-D-gluconate + H(+)</text>
        <dbReference type="Rhea" id="RHEA:12556"/>
        <dbReference type="ChEBI" id="CHEBI:15377"/>
        <dbReference type="ChEBI" id="CHEBI:15378"/>
        <dbReference type="ChEBI" id="CHEBI:57955"/>
        <dbReference type="ChEBI" id="CHEBI:58759"/>
        <dbReference type="EC" id="3.1.1.31"/>
    </reaction>
</comment>
<dbReference type="Proteomes" id="UP000604241">
    <property type="component" value="Unassembled WGS sequence"/>
</dbReference>
<dbReference type="InterPro" id="IPR006148">
    <property type="entry name" value="Glc/Gal-6P_isomerase"/>
</dbReference>
<evidence type="ECO:0000256" key="2">
    <source>
        <dbReference type="ARBA" id="ARBA00002681"/>
    </source>
</evidence>
<proteinExistence type="inferred from homology"/>
<dbReference type="EMBL" id="JACSQV010000001">
    <property type="protein sequence ID" value="MBD7916959.1"/>
    <property type="molecule type" value="Genomic_DNA"/>
</dbReference>
<evidence type="ECO:0000256" key="3">
    <source>
        <dbReference type="ARBA" id="ARBA00004961"/>
    </source>
</evidence>
<comment type="similarity">
    <text evidence="4">Belongs to the glucosamine/galactosamine-6-phosphate isomerase family. 6-phosphogluconolactonase subfamily.</text>
</comment>
<dbReference type="SUPFAM" id="SSF53335">
    <property type="entry name" value="S-adenosyl-L-methionine-dependent methyltransferases"/>
    <property type="match status" value="1"/>
</dbReference>
<keyword evidence="13" id="KW-1185">Reference proteome</keyword>